<feature type="transmembrane region" description="Helical" evidence="5">
    <location>
        <begin position="106"/>
        <end position="124"/>
    </location>
</feature>
<dbReference type="PANTHER" id="PTHR44733:SF1">
    <property type="entry name" value="DNAJ HOMOLOG SUBFAMILY C MEMBER 22"/>
    <property type="match status" value="1"/>
</dbReference>
<evidence type="ECO:0000256" key="5">
    <source>
        <dbReference type="SAM" id="Phobius"/>
    </source>
</evidence>
<evidence type="ECO:0000313" key="7">
    <source>
        <dbReference type="EMBL" id="KAL2776458.1"/>
    </source>
</evidence>
<feature type="transmembrane region" description="Helical" evidence="5">
    <location>
        <begin position="31"/>
        <end position="50"/>
    </location>
</feature>
<keyword evidence="8" id="KW-1185">Reference proteome</keyword>
<feature type="transmembrane region" description="Helical" evidence="5">
    <location>
        <begin position="81"/>
        <end position="99"/>
    </location>
</feature>
<evidence type="ECO:0000256" key="3">
    <source>
        <dbReference type="ARBA" id="ARBA00022989"/>
    </source>
</evidence>
<comment type="subcellular location">
    <subcellularLocation>
        <location evidence="1">Membrane</location>
        <topology evidence="1">Multi-pass membrane protein</topology>
    </subcellularLocation>
</comment>
<feature type="transmembrane region" description="Helical" evidence="5">
    <location>
        <begin position="6"/>
        <end position="24"/>
    </location>
</feature>
<dbReference type="AlphaFoldDB" id="A0ABD2ED80"/>
<feature type="transmembrane region" description="Helical" evidence="5">
    <location>
        <begin position="182"/>
        <end position="201"/>
    </location>
</feature>
<reference evidence="7 8" key="1">
    <citation type="journal article" date="2024" name="G3 (Bethesda)">
        <title>A hybrid genome assembly of the endangered aye-aye (Daubentonia madagascariensis).</title>
        <authorList>
            <person name="Versoza C.J."/>
            <person name="Pfeifer S.P."/>
        </authorList>
    </citation>
    <scope>NUCLEOTIDE SEQUENCE [LARGE SCALE GENOMIC DNA]</scope>
    <source>
        <strain evidence="7">6821</strain>
    </source>
</reference>
<proteinExistence type="predicted"/>
<keyword evidence="3 5" id="KW-1133">Transmembrane helix</keyword>
<comment type="caution">
    <text evidence="7">The sequence shown here is derived from an EMBL/GenBank/DDBJ whole genome shotgun (WGS) entry which is preliminary data.</text>
</comment>
<evidence type="ECO:0000313" key="8">
    <source>
        <dbReference type="Proteomes" id="UP001610411"/>
    </source>
</evidence>
<dbReference type="GO" id="GO:0016020">
    <property type="term" value="C:membrane"/>
    <property type="evidence" value="ECO:0007669"/>
    <property type="project" value="UniProtKB-SubCell"/>
</dbReference>
<dbReference type="Proteomes" id="UP001610411">
    <property type="component" value="Unassembled WGS sequence"/>
</dbReference>
<feature type="non-terminal residue" evidence="7">
    <location>
        <position position="280"/>
    </location>
</feature>
<evidence type="ECO:0000256" key="2">
    <source>
        <dbReference type="ARBA" id="ARBA00022692"/>
    </source>
</evidence>
<dbReference type="Pfam" id="PF05154">
    <property type="entry name" value="TM2"/>
    <property type="match status" value="1"/>
</dbReference>
<feature type="transmembrane region" description="Helical" evidence="5">
    <location>
        <begin position="144"/>
        <end position="161"/>
    </location>
</feature>
<evidence type="ECO:0000256" key="1">
    <source>
        <dbReference type="ARBA" id="ARBA00004141"/>
    </source>
</evidence>
<protein>
    <submittedName>
        <fullName evidence="7">DnaJ-like protein subfamily C member 22</fullName>
    </submittedName>
</protein>
<gene>
    <name evidence="7" type="ORF">WCI35_014371</name>
</gene>
<keyword evidence="4 5" id="KW-0472">Membrane</keyword>
<dbReference type="EMBL" id="JBFSEQ010000005">
    <property type="protein sequence ID" value="KAL2776457.1"/>
    <property type="molecule type" value="Genomic_DNA"/>
</dbReference>
<keyword evidence="2 5" id="KW-0812">Transmembrane</keyword>
<evidence type="ECO:0000256" key="4">
    <source>
        <dbReference type="ARBA" id="ARBA00023136"/>
    </source>
</evidence>
<accession>A0ABD2ED80</accession>
<sequence length="280" mass="30884">MAKGLLVTYALWAVGGPAGLHHLYLGRDSHALLWILTLGGGGLGWLWEFWKLPSFVAQANKAQDQRQSPGGGTPPLSPIRFAAQMIVGIYFGLVALVSLSSMANFYTMTLPLAVGLGVLLVAAVGNQTSDFKNTLGAAFLTSPIFYGRPIAILPISLAASITAQKHRCYKASVKSETLSVRLYRLGLAYLAFMGPLAYSILCNTTATLSYVAETLGSFLSWFSFFPLLGRLMESVLLLPYRIWRLLVGDPGFYSSYFQEWEKLYEFVHSFQDEKRQLAYQ</sequence>
<organism evidence="7 8">
    <name type="scientific">Daubentonia madagascariensis</name>
    <name type="common">Aye-aye</name>
    <name type="synonym">Sciurus madagascariensis</name>
    <dbReference type="NCBI Taxonomy" id="31869"/>
    <lineage>
        <taxon>Eukaryota</taxon>
        <taxon>Metazoa</taxon>
        <taxon>Chordata</taxon>
        <taxon>Craniata</taxon>
        <taxon>Vertebrata</taxon>
        <taxon>Euteleostomi</taxon>
        <taxon>Mammalia</taxon>
        <taxon>Eutheria</taxon>
        <taxon>Euarchontoglires</taxon>
        <taxon>Primates</taxon>
        <taxon>Strepsirrhini</taxon>
        <taxon>Chiromyiformes</taxon>
        <taxon>Daubentoniidae</taxon>
        <taxon>Daubentonia</taxon>
    </lineage>
</organism>
<dbReference type="PANTHER" id="PTHR44733">
    <property type="entry name" value="DNAJ HOMOLOG SUBFAMILY C MEMBER 22"/>
    <property type="match status" value="1"/>
</dbReference>
<feature type="transmembrane region" description="Helical" evidence="5">
    <location>
        <begin position="207"/>
        <end position="228"/>
    </location>
</feature>
<feature type="domain" description="TM2" evidence="6">
    <location>
        <begin position="3"/>
        <end position="50"/>
    </location>
</feature>
<dbReference type="InterPro" id="IPR007829">
    <property type="entry name" value="TM2"/>
</dbReference>
<dbReference type="EMBL" id="JBFSEQ010000005">
    <property type="protein sequence ID" value="KAL2776458.1"/>
    <property type="molecule type" value="Genomic_DNA"/>
</dbReference>
<evidence type="ECO:0000259" key="6">
    <source>
        <dbReference type="Pfam" id="PF05154"/>
    </source>
</evidence>
<name>A0ABD2ED80_DAUMA</name>